<dbReference type="InterPro" id="IPR045886">
    <property type="entry name" value="ThiF/MoeB/HesA"/>
</dbReference>
<keyword evidence="4" id="KW-1185">Reference proteome</keyword>
<dbReference type="InterPro" id="IPR035985">
    <property type="entry name" value="Ubiquitin-activating_enz"/>
</dbReference>
<dbReference type="EMBL" id="FOTO01000008">
    <property type="protein sequence ID" value="SFL89362.1"/>
    <property type="molecule type" value="Genomic_DNA"/>
</dbReference>
<dbReference type="Pfam" id="PF14461">
    <property type="entry name" value="Prok-E2_B"/>
    <property type="match status" value="1"/>
</dbReference>
<evidence type="ECO:0000313" key="3">
    <source>
        <dbReference type="EMBL" id="SFL89362.1"/>
    </source>
</evidence>
<dbReference type="GO" id="GO:0061503">
    <property type="term" value="F:tRNA threonylcarbamoyladenosine dehydratase"/>
    <property type="evidence" value="ECO:0007669"/>
    <property type="project" value="TreeGrafter"/>
</dbReference>
<dbReference type="GO" id="GO:0061504">
    <property type="term" value="P:cyclic threonylcarbamoyladenosine biosynthetic process"/>
    <property type="evidence" value="ECO:0007669"/>
    <property type="project" value="TreeGrafter"/>
</dbReference>
<dbReference type="PANTHER" id="PTHR43267:SF1">
    <property type="entry name" value="TRNA THREONYLCARBAMOYLADENOSINE DEHYDRATASE"/>
    <property type="match status" value="1"/>
</dbReference>
<dbReference type="Proteomes" id="UP000199581">
    <property type="component" value="Unassembled WGS sequence"/>
</dbReference>
<dbReference type="PANTHER" id="PTHR43267">
    <property type="entry name" value="TRNA THREONYLCARBAMOYLADENOSINE DEHYDRATASE"/>
    <property type="match status" value="1"/>
</dbReference>
<dbReference type="InterPro" id="IPR000594">
    <property type="entry name" value="ThiF_NAD_FAD-bd"/>
</dbReference>
<feature type="domain" description="Prokaryotic E2 family B" evidence="2">
    <location>
        <begin position="62"/>
        <end position="159"/>
    </location>
</feature>
<dbReference type="RefSeq" id="WP_161949154.1">
    <property type="nucleotide sequence ID" value="NZ_FOTO01000008.1"/>
</dbReference>
<dbReference type="AlphaFoldDB" id="A0A8G2C416"/>
<sequence>MAKGSSLPFFPEIYYKAAGGICRHLNRLVGNIEELSLVEIQERTSTKGVFAKGWSFPFNVDDHKVILGIFLRNCFPLSPPDVYLLEPHEKMAIQYPHVELSGRLCLLGPQDNAYPALNDAMCRDLCNNLLDATANLLRDNFSSKNSDHFVQEFLSYWANFCRLKQTPMKHRWSLLKISIKRSRVVSHLTLTGDKKAGYLLAENQEDGVAWAKNVFGPDVKVYTQPAAFLWLKEGLMPGLYPLRNKHLRALLSLADDAAAEVLLACTPTKRQKAIRKVAKGRRNDLPICFGFDTEHGPALAGLLALPPSRNQGPKTSSGYWQPGMSNLIQRQFFGLGGEILPFNITRVDGDWLGFRGGDNSASEKKQVLSESHVVLVGAGSLGSRVAEMLCAAGVGQLTILDHDDMEAGNIGRHLLGVDTIRGNKAKETSRALLRRFPHLSLNGIPLKWEEALNIPKHKEELLGADLILSTTGELQSNLFLNRFLVSHSRKRPVPDTIFAWAEAYCCAGKAVLVNSVSGCLECGIEGERTVKSEACTFPRERLLKTLVPACGDSFMPYGALEMNPIASMTAKFSIEVILGELESPSQRVYVAAASMISAHDGRESDWAADFLPPRHEGTFFTAPWDQDKDCHVCRS</sequence>
<dbReference type="Pfam" id="PF00899">
    <property type="entry name" value="ThiF"/>
    <property type="match status" value="1"/>
</dbReference>
<organism evidence="3 4">
    <name type="scientific">Desulfomicrobium norvegicum (strain DSM 1741 / NCIMB 8310)</name>
    <name type="common">Desulfovibrio baculatus (strain Norway 4)</name>
    <name type="synonym">Desulfovibrio desulfuricans (strain Norway 4)</name>
    <dbReference type="NCBI Taxonomy" id="52561"/>
    <lineage>
        <taxon>Bacteria</taxon>
        <taxon>Pseudomonadati</taxon>
        <taxon>Thermodesulfobacteriota</taxon>
        <taxon>Desulfovibrionia</taxon>
        <taxon>Desulfovibrionales</taxon>
        <taxon>Desulfomicrobiaceae</taxon>
        <taxon>Desulfomicrobium</taxon>
    </lineage>
</organism>
<accession>A0A8G2C416</accession>
<name>A0A8G2C416_DESNO</name>
<proteinExistence type="predicted"/>
<dbReference type="InterPro" id="IPR016135">
    <property type="entry name" value="UBQ-conjugating_enzyme/RWD"/>
</dbReference>
<dbReference type="SUPFAM" id="SSF54495">
    <property type="entry name" value="UBC-like"/>
    <property type="match status" value="1"/>
</dbReference>
<evidence type="ECO:0000313" key="4">
    <source>
        <dbReference type="Proteomes" id="UP000199581"/>
    </source>
</evidence>
<gene>
    <name evidence="3" type="ORF">SAMN05421830_108150</name>
</gene>
<comment type="caution">
    <text evidence="3">The sequence shown here is derived from an EMBL/GenBank/DDBJ whole genome shotgun (WGS) entry which is preliminary data.</text>
</comment>
<evidence type="ECO:0000259" key="2">
    <source>
        <dbReference type="Pfam" id="PF14461"/>
    </source>
</evidence>
<dbReference type="InterPro" id="IPR032701">
    <property type="entry name" value="Prok-E2_B_dom"/>
</dbReference>
<reference evidence="3 4" key="1">
    <citation type="submission" date="2016-10" db="EMBL/GenBank/DDBJ databases">
        <authorList>
            <person name="Varghese N."/>
            <person name="Submissions S."/>
        </authorList>
    </citation>
    <scope>NUCLEOTIDE SEQUENCE [LARGE SCALE GENOMIC DNA]</scope>
    <source>
        <strain evidence="3 4">DSM 1741</strain>
    </source>
</reference>
<dbReference type="CDD" id="cd01483">
    <property type="entry name" value="E1_enzyme_family"/>
    <property type="match status" value="1"/>
</dbReference>
<feature type="domain" description="THIF-type NAD/FAD binding fold" evidence="1">
    <location>
        <begin position="363"/>
        <end position="580"/>
    </location>
</feature>
<dbReference type="Gene3D" id="3.40.50.720">
    <property type="entry name" value="NAD(P)-binding Rossmann-like Domain"/>
    <property type="match status" value="1"/>
</dbReference>
<dbReference type="SUPFAM" id="SSF69572">
    <property type="entry name" value="Activating enzymes of the ubiquitin-like proteins"/>
    <property type="match status" value="1"/>
</dbReference>
<evidence type="ECO:0000259" key="1">
    <source>
        <dbReference type="Pfam" id="PF00899"/>
    </source>
</evidence>
<dbReference type="GO" id="GO:0008641">
    <property type="term" value="F:ubiquitin-like modifier activating enzyme activity"/>
    <property type="evidence" value="ECO:0007669"/>
    <property type="project" value="InterPro"/>
</dbReference>
<protein>
    <submittedName>
        <fullName evidence="3">E2 family protein B</fullName>
    </submittedName>
</protein>